<dbReference type="Proteomes" id="UP000198703">
    <property type="component" value="Unassembled WGS sequence"/>
</dbReference>
<dbReference type="PANTHER" id="PTHR43785:SF12">
    <property type="entry name" value="TYPE-1 GLUTAMINE SYNTHETASE 2"/>
    <property type="match status" value="1"/>
</dbReference>
<keyword evidence="1" id="KW-0436">Ligase</keyword>
<gene>
    <name evidence="6" type="ORF">SAMN05444370_10754</name>
</gene>
<dbReference type="PANTHER" id="PTHR43785">
    <property type="entry name" value="GAMMA-GLUTAMYLPUTRESCINE SYNTHETASE"/>
    <property type="match status" value="1"/>
</dbReference>
<evidence type="ECO:0000256" key="4">
    <source>
        <dbReference type="SAM" id="MobiDB-lite"/>
    </source>
</evidence>
<dbReference type="AlphaFoldDB" id="A0A1H4CFN6"/>
<evidence type="ECO:0000259" key="5">
    <source>
        <dbReference type="PROSITE" id="PS51987"/>
    </source>
</evidence>
<dbReference type="SMART" id="SM01230">
    <property type="entry name" value="Gln-synt_C"/>
    <property type="match status" value="1"/>
</dbReference>
<evidence type="ECO:0000256" key="1">
    <source>
        <dbReference type="ARBA" id="ARBA00022598"/>
    </source>
</evidence>
<dbReference type="InterPro" id="IPR014746">
    <property type="entry name" value="Gln_synth/guanido_kin_cat_dom"/>
</dbReference>
<organism evidence="6 7">
    <name type="scientific">Rubrimonas cliftonensis</name>
    <dbReference type="NCBI Taxonomy" id="89524"/>
    <lineage>
        <taxon>Bacteria</taxon>
        <taxon>Pseudomonadati</taxon>
        <taxon>Pseudomonadota</taxon>
        <taxon>Alphaproteobacteria</taxon>
        <taxon>Rhodobacterales</taxon>
        <taxon>Paracoccaceae</taxon>
        <taxon>Rubrimonas</taxon>
    </lineage>
</organism>
<sequence length="440" mass="46742">MAAGRKSASTGDGPAQVHVGIFDFTGAFREKRLSAAEHARARARGWRFIDCLPFWMHDETCFAERGFVDEAVTLDDGLRPYPFEPDAALAIADYAGPSAAISPRPALKAMAAKAAEMGLETACGFEFETIFLAEDGASLRAKGWRDLTPALPHNRCWSGQAPAADAGFLTEIHDGLRAAGIDLAHHCMELGPGCVEYSLGPSPIVKAADDAALFKIFTKAMARRRGMTASFMAQLDAGYPGLCGHLSISLTDRKGRPALADPKARDGLSALGRAFLGGIVKLTPELMAMFAPTVNAYRRLRPGNWAPRSATWGIGNYSCGVRVVTTSPEETRLEFRLPGADVAPHTAAAMMLGAGLWGVENGADPGPPTTGNGRLAPVPDEQALPTSLEEAGRRLKGSAAARALFGDAFTDHYAAYVAAEAAAFHAHVAAYERARYLETL</sequence>
<evidence type="ECO:0000256" key="3">
    <source>
        <dbReference type="RuleBase" id="RU000384"/>
    </source>
</evidence>
<name>A0A1H4CFN6_9RHOB</name>
<dbReference type="Pfam" id="PF00120">
    <property type="entry name" value="Gln-synt_C"/>
    <property type="match status" value="1"/>
</dbReference>
<evidence type="ECO:0000256" key="2">
    <source>
        <dbReference type="PROSITE-ProRule" id="PRU01331"/>
    </source>
</evidence>
<protein>
    <submittedName>
        <fullName evidence="6">Glutamine synthetase</fullName>
    </submittedName>
</protein>
<dbReference type="GO" id="GO:0004356">
    <property type="term" value="F:glutamine synthetase activity"/>
    <property type="evidence" value="ECO:0007669"/>
    <property type="project" value="InterPro"/>
</dbReference>
<dbReference type="EMBL" id="FNQM01000007">
    <property type="protein sequence ID" value="SEA59221.1"/>
    <property type="molecule type" value="Genomic_DNA"/>
</dbReference>
<dbReference type="InterPro" id="IPR008146">
    <property type="entry name" value="Gln_synth_cat_dom"/>
</dbReference>
<feature type="domain" description="GS catalytic" evidence="5">
    <location>
        <begin position="103"/>
        <end position="440"/>
    </location>
</feature>
<keyword evidence="7" id="KW-1185">Reference proteome</keyword>
<comment type="similarity">
    <text evidence="2 3">Belongs to the glutamine synthetase family.</text>
</comment>
<dbReference type="STRING" id="89524.SAMN05444370_10754"/>
<evidence type="ECO:0000313" key="6">
    <source>
        <dbReference type="EMBL" id="SEA59221.1"/>
    </source>
</evidence>
<reference evidence="6 7" key="1">
    <citation type="submission" date="2016-10" db="EMBL/GenBank/DDBJ databases">
        <authorList>
            <person name="de Groot N.N."/>
        </authorList>
    </citation>
    <scope>NUCLEOTIDE SEQUENCE [LARGE SCALE GENOMIC DNA]</scope>
    <source>
        <strain evidence="6 7">DSM 15345</strain>
    </source>
</reference>
<dbReference type="RefSeq" id="WP_175478883.1">
    <property type="nucleotide sequence ID" value="NZ_FNQM01000007.1"/>
</dbReference>
<accession>A0A1H4CFN6</accession>
<feature type="region of interest" description="Disordered" evidence="4">
    <location>
        <begin position="361"/>
        <end position="380"/>
    </location>
</feature>
<proteinExistence type="inferred from homology"/>
<dbReference type="Gene3D" id="3.30.590.10">
    <property type="entry name" value="Glutamine synthetase/guanido kinase, catalytic domain"/>
    <property type="match status" value="1"/>
</dbReference>
<dbReference type="PROSITE" id="PS51987">
    <property type="entry name" value="GS_CATALYTIC"/>
    <property type="match status" value="1"/>
</dbReference>
<evidence type="ECO:0000313" key="7">
    <source>
        <dbReference type="Proteomes" id="UP000198703"/>
    </source>
</evidence>
<dbReference type="SUPFAM" id="SSF55931">
    <property type="entry name" value="Glutamine synthetase/guanido kinase"/>
    <property type="match status" value="1"/>
</dbReference>